<proteinExistence type="predicted"/>
<dbReference type="RefSeq" id="WP_100148423.1">
    <property type="nucleotide sequence ID" value="NZ_FWFN01000001.1"/>
</dbReference>
<dbReference type="EMBL" id="FWFN01000001">
    <property type="protein sequence ID" value="SLN12477.1"/>
    <property type="molecule type" value="Genomic_DNA"/>
</dbReference>
<dbReference type="Gene3D" id="2.10.70.10">
    <property type="entry name" value="Complement Module, domain 1"/>
    <property type="match status" value="1"/>
</dbReference>
<reference evidence="1 2" key="1">
    <citation type="submission" date="2017-03" db="EMBL/GenBank/DDBJ databases">
        <authorList>
            <person name="Afonso C.L."/>
            <person name="Miller P.J."/>
            <person name="Scott M.A."/>
            <person name="Spackman E."/>
            <person name="Goraichik I."/>
            <person name="Dimitrov K.M."/>
            <person name="Suarez D.L."/>
            <person name="Swayne D.E."/>
        </authorList>
    </citation>
    <scope>NUCLEOTIDE SEQUENCE [LARGE SCALE GENOMIC DNA]</scope>
    <source>
        <strain evidence="1 2">CECT 7751</strain>
    </source>
</reference>
<keyword evidence="2" id="KW-1185">Reference proteome</keyword>
<organism evidence="1 2">
    <name type="scientific">Pseudooceanicola marinus</name>
    <dbReference type="NCBI Taxonomy" id="396013"/>
    <lineage>
        <taxon>Bacteria</taxon>
        <taxon>Pseudomonadati</taxon>
        <taxon>Pseudomonadota</taxon>
        <taxon>Alphaproteobacteria</taxon>
        <taxon>Rhodobacterales</taxon>
        <taxon>Paracoccaceae</taxon>
        <taxon>Pseudooceanicola</taxon>
    </lineage>
</organism>
<accession>A0A1X6Y7P7</accession>
<name>A0A1X6Y7P7_9RHOB</name>
<dbReference type="AlphaFoldDB" id="A0A1X6Y7P7"/>
<gene>
    <name evidence="1" type="ORF">PSM7751_00218</name>
</gene>
<dbReference type="InterPro" id="IPR019600">
    <property type="entry name" value="Hemin_uptake_protein_HemP"/>
</dbReference>
<sequence length="53" mass="5821">MMSEKIDRNTALPAIPQHSAQELTQGGATAQIVLNEQVYTLRITRAGKLILTK</sequence>
<evidence type="ECO:0000313" key="2">
    <source>
        <dbReference type="Proteomes" id="UP000193963"/>
    </source>
</evidence>
<dbReference type="Pfam" id="PF10636">
    <property type="entry name" value="hemP"/>
    <property type="match status" value="1"/>
</dbReference>
<protein>
    <submittedName>
        <fullName evidence="1">Hemin uptake protein hemP</fullName>
    </submittedName>
</protein>
<evidence type="ECO:0000313" key="1">
    <source>
        <dbReference type="EMBL" id="SLN12477.1"/>
    </source>
</evidence>
<dbReference type="OrthoDB" id="7691333at2"/>
<dbReference type="Proteomes" id="UP000193963">
    <property type="component" value="Unassembled WGS sequence"/>
</dbReference>